<reference evidence="4" key="1">
    <citation type="submission" date="2017-02" db="UniProtKB">
        <authorList>
            <consortium name="WormBaseParasite"/>
        </authorList>
    </citation>
    <scope>IDENTIFICATION</scope>
</reference>
<evidence type="ECO:0000313" key="4">
    <source>
        <dbReference type="WBParaSite" id="NBR_0002109701-mRNA-1"/>
    </source>
</evidence>
<dbReference type="GO" id="GO:0004715">
    <property type="term" value="F:non-membrane spanning protein tyrosine kinase activity"/>
    <property type="evidence" value="ECO:0007669"/>
    <property type="project" value="InterPro"/>
</dbReference>
<dbReference type="PANTHER" id="PTHR46448:SF1">
    <property type="entry name" value="PROTEIN KINASE DOMAIN-CONTAINING PROTEIN"/>
    <property type="match status" value="1"/>
</dbReference>
<reference evidence="2 3" key="2">
    <citation type="submission" date="2018-11" db="EMBL/GenBank/DDBJ databases">
        <authorList>
            <consortium name="Pathogen Informatics"/>
        </authorList>
    </citation>
    <scope>NUCLEOTIDE SEQUENCE [LARGE SCALE GENOMIC DNA]</scope>
</reference>
<evidence type="ECO:0000313" key="3">
    <source>
        <dbReference type="Proteomes" id="UP000271162"/>
    </source>
</evidence>
<dbReference type="WBParaSite" id="NBR_0002109701-mRNA-1">
    <property type="protein sequence ID" value="NBR_0002109701-mRNA-1"/>
    <property type="gene ID" value="NBR_0002109701"/>
</dbReference>
<dbReference type="AlphaFoldDB" id="A0A0N4YV25"/>
<evidence type="ECO:0000313" key="2">
    <source>
        <dbReference type="EMBL" id="VDL84839.1"/>
    </source>
</evidence>
<feature type="signal peptide" evidence="1">
    <location>
        <begin position="1"/>
        <end position="16"/>
    </location>
</feature>
<dbReference type="OMA" id="NDWEIRC"/>
<dbReference type="EMBL" id="UYSL01025905">
    <property type="protein sequence ID" value="VDL84839.1"/>
    <property type="molecule type" value="Genomic_DNA"/>
</dbReference>
<keyword evidence="3" id="KW-1185">Reference proteome</keyword>
<dbReference type="STRING" id="27835.A0A0N4YV25"/>
<accession>A0A0N4YV25</accession>
<name>A0A0N4YV25_NIPBR</name>
<dbReference type="PANTHER" id="PTHR46448">
    <property type="entry name" value="PROTEIN KINASE DOMAIN-CONTAINING PROTEIN"/>
    <property type="match status" value="1"/>
</dbReference>
<feature type="chain" id="PRO_5043126153" evidence="1">
    <location>
        <begin position="17"/>
        <end position="236"/>
    </location>
</feature>
<keyword evidence="1" id="KW-0732">Signal</keyword>
<dbReference type="InterPro" id="IPR042983">
    <property type="entry name" value="PKDCC"/>
</dbReference>
<dbReference type="Proteomes" id="UP000271162">
    <property type="component" value="Unassembled WGS sequence"/>
</dbReference>
<organism evidence="4">
    <name type="scientific">Nippostrongylus brasiliensis</name>
    <name type="common">Rat hookworm</name>
    <dbReference type="NCBI Taxonomy" id="27835"/>
    <lineage>
        <taxon>Eukaryota</taxon>
        <taxon>Metazoa</taxon>
        <taxon>Ecdysozoa</taxon>
        <taxon>Nematoda</taxon>
        <taxon>Chromadorea</taxon>
        <taxon>Rhabditida</taxon>
        <taxon>Rhabditina</taxon>
        <taxon>Rhabditomorpha</taxon>
        <taxon>Strongyloidea</taxon>
        <taxon>Heligmosomidae</taxon>
        <taxon>Nippostrongylus</taxon>
    </lineage>
</organism>
<gene>
    <name evidence="2" type="ORF">NBR_LOCUS21098</name>
</gene>
<evidence type="ECO:0000256" key="1">
    <source>
        <dbReference type="SAM" id="SignalP"/>
    </source>
</evidence>
<protein>
    <submittedName>
        <fullName evidence="4">Protein kinase domain-containing protein</fullName>
    </submittedName>
</protein>
<sequence>MKWSIFTASALILILSFKDQLIRFLCLVEDRFLPLGSFLNCSSHKTNETLASGWTKLVHALSADTVLKQPNLAGKTFQNCFHVNFGKNNWETHCRLELLRSFAKEIRALIALRRAPGVINIFSYCIPHDPLTNIQEVRIVTERGEPLDVLTLVQMSLQERHRLLNNIVRFFENYPSLRLHDIRRQQLVLVEGHPKIVDFDSAYFDEDETDNSEYHSTVIRKLYSELLMDHATDDRL</sequence>
<proteinExistence type="predicted"/>